<evidence type="ECO:0000256" key="5">
    <source>
        <dbReference type="ARBA" id="ARBA00023136"/>
    </source>
</evidence>
<evidence type="ECO:0000256" key="4">
    <source>
        <dbReference type="ARBA" id="ARBA00022989"/>
    </source>
</evidence>
<dbReference type="InterPro" id="IPR024320">
    <property type="entry name" value="LPG_synthase_C"/>
</dbReference>
<keyword evidence="5 6" id="KW-0472">Membrane</keyword>
<evidence type="ECO:0000259" key="7">
    <source>
        <dbReference type="Pfam" id="PF09924"/>
    </source>
</evidence>
<keyword evidence="4 6" id="KW-1133">Transmembrane helix</keyword>
<comment type="subcellular location">
    <subcellularLocation>
        <location evidence="1">Cell membrane</location>
        <topology evidence="1">Multi-pass membrane protein</topology>
    </subcellularLocation>
</comment>
<feature type="transmembrane region" description="Helical" evidence="6">
    <location>
        <begin position="154"/>
        <end position="174"/>
    </location>
</feature>
<proteinExistence type="predicted"/>
<evidence type="ECO:0000256" key="6">
    <source>
        <dbReference type="SAM" id="Phobius"/>
    </source>
</evidence>
<accession>A0ABQ3ILU8</accession>
<evidence type="ECO:0000256" key="1">
    <source>
        <dbReference type="ARBA" id="ARBA00004651"/>
    </source>
</evidence>
<dbReference type="RefSeq" id="WP_191284557.1">
    <property type="nucleotide sequence ID" value="NZ_BNCH01000001.1"/>
</dbReference>
<feature type="transmembrane region" description="Helical" evidence="6">
    <location>
        <begin position="74"/>
        <end position="92"/>
    </location>
</feature>
<dbReference type="InterPro" id="IPR051211">
    <property type="entry name" value="PG_lysyltransferase"/>
</dbReference>
<feature type="domain" description="Phosphatidylglycerol lysyltransferase C-terminal" evidence="7">
    <location>
        <begin position="370"/>
        <end position="631"/>
    </location>
</feature>
<dbReference type="EMBL" id="BNCH01000001">
    <property type="protein sequence ID" value="GHE85837.1"/>
    <property type="molecule type" value="Genomic_DNA"/>
</dbReference>
<feature type="transmembrane region" description="Helical" evidence="6">
    <location>
        <begin position="186"/>
        <end position="204"/>
    </location>
</feature>
<dbReference type="PANTHER" id="PTHR34697">
    <property type="entry name" value="PHOSPHATIDYLGLYCEROL LYSYLTRANSFERASE"/>
    <property type="match status" value="1"/>
</dbReference>
<feature type="transmembrane region" description="Helical" evidence="6">
    <location>
        <begin position="219"/>
        <end position="242"/>
    </location>
</feature>
<evidence type="ECO:0000313" key="9">
    <source>
        <dbReference type="Proteomes" id="UP000609802"/>
    </source>
</evidence>
<dbReference type="Proteomes" id="UP000609802">
    <property type="component" value="Unassembled WGS sequence"/>
</dbReference>
<dbReference type="SUPFAM" id="SSF55729">
    <property type="entry name" value="Acyl-CoA N-acyltransferases (Nat)"/>
    <property type="match status" value="1"/>
</dbReference>
<reference evidence="9" key="1">
    <citation type="journal article" date="2019" name="Int. J. Syst. Evol. Microbiol.">
        <title>The Global Catalogue of Microorganisms (GCM) 10K type strain sequencing project: providing services to taxonomists for standard genome sequencing and annotation.</title>
        <authorList>
            <consortium name="The Broad Institute Genomics Platform"/>
            <consortium name="The Broad Institute Genome Sequencing Center for Infectious Disease"/>
            <person name="Wu L."/>
            <person name="Ma J."/>
        </authorList>
    </citation>
    <scope>NUCLEOTIDE SEQUENCE [LARGE SCALE GENOMIC DNA]</scope>
    <source>
        <strain evidence="9">KCTC 42443</strain>
    </source>
</reference>
<feature type="transmembrane region" description="Helical" evidence="6">
    <location>
        <begin position="251"/>
        <end position="272"/>
    </location>
</feature>
<sequence>MHEHTDILRDHPDILQKRRATRALSVADGIDLRKTALRQLLAALLVLGVIVLMWDKIAQLDLNTIRAALKSVTPWQWLAACGFTAVSFWALGRYDRVVHRLLRTSADMKQAEQAGIAAIAISQTVGMGVISASFVRWRMLPDACLTQAARLTAIVSASFLAAWAVITSAAVVMAPVALPMGGWVQGVAWTVLIVTALAMVASLLRPRLLSGVRLPPLRAVGAFLALAVLDMVAAGAALWVLLPAGCEISPLLLIAAYMLALGAGLISGTPGGMGPFELTLLAALPTAGPEPLLAAILAFRAVYFALPALLAAALTIRGPRVAVSHRSGQANRSERARLRPPFGPHLPTHVAQALRIAPRAEAGLLRHGRLSLIERGDATPVAMGTTSGQSLIVLSDPMDPVLSPDTFLSELEDLARRGFHAPFLYKIGGRMACAARRAGWRVLPLAREATLDPRRFTLDGSDKRQLRRKLRQADKAGVIIQPGGVDLPLADMDRIAARWSATHGGERGFSMGVWSPATLPFALVFLAYYHGRLVGFLNLHANANEHALDLMRIDPSAPDGTMHALVTQAIAAAKADGITRFSLAAVPLGTCRNERTAFQLIRRVLNAACGADGLRQFKSAFSPHWETLYAAAHSTVALGIGALDVMREIHQTKTA</sequence>
<protein>
    <recommendedName>
        <fullName evidence="7">Phosphatidylglycerol lysyltransferase C-terminal domain-containing protein</fullName>
    </recommendedName>
</protein>
<keyword evidence="9" id="KW-1185">Reference proteome</keyword>
<organism evidence="8 9">
    <name type="scientific">Aliiroseovarius zhejiangensis</name>
    <dbReference type="NCBI Taxonomy" id="1632025"/>
    <lineage>
        <taxon>Bacteria</taxon>
        <taxon>Pseudomonadati</taxon>
        <taxon>Pseudomonadota</taxon>
        <taxon>Alphaproteobacteria</taxon>
        <taxon>Rhodobacterales</taxon>
        <taxon>Paracoccaceae</taxon>
        <taxon>Aliiroseovarius</taxon>
    </lineage>
</organism>
<comment type="caution">
    <text evidence="8">The sequence shown here is derived from an EMBL/GenBank/DDBJ whole genome shotgun (WGS) entry which is preliminary data.</text>
</comment>
<dbReference type="PANTHER" id="PTHR34697:SF2">
    <property type="entry name" value="PHOSPHATIDYLGLYCEROL LYSYLTRANSFERASE"/>
    <property type="match status" value="1"/>
</dbReference>
<dbReference type="Pfam" id="PF09924">
    <property type="entry name" value="LPG_synthase_C"/>
    <property type="match status" value="1"/>
</dbReference>
<feature type="transmembrane region" description="Helical" evidence="6">
    <location>
        <begin position="113"/>
        <end position="134"/>
    </location>
</feature>
<evidence type="ECO:0000256" key="3">
    <source>
        <dbReference type="ARBA" id="ARBA00022692"/>
    </source>
</evidence>
<keyword evidence="3 6" id="KW-0812">Transmembrane</keyword>
<gene>
    <name evidence="8" type="ORF">GCM10016455_01380</name>
</gene>
<evidence type="ECO:0000256" key="2">
    <source>
        <dbReference type="ARBA" id="ARBA00022475"/>
    </source>
</evidence>
<name>A0ABQ3ILU8_9RHOB</name>
<feature type="transmembrane region" description="Helical" evidence="6">
    <location>
        <begin position="292"/>
        <end position="316"/>
    </location>
</feature>
<keyword evidence="2" id="KW-1003">Cell membrane</keyword>
<evidence type="ECO:0000313" key="8">
    <source>
        <dbReference type="EMBL" id="GHE85837.1"/>
    </source>
</evidence>
<feature type="transmembrane region" description="Helical" evidence="6">
    <location>
        <begin position="36"/>
        <end position="54"/>
    </location>
</feature>
<dbReference type="InterPro" id="IPR016181">
    <property type="entry name" value="Acyl_CoA_acyltransferase"/>
</dbReference>